<keyword evidence="8" id="KW-1185">Reference proteome</keyword>
<evidence type="ECO:0000256" key="2">
    <source>
        <dbReference type="ARBA" id="ARBA00022448"/>
    </source>
</evidence>
<evidence type="ECO:0000256" key="6">
    <source>
        <dbReference type="ARBA" id="ARBA00023136"/>
    </source>
</evidence>
<keyword evidence="2" id="KW-0813">Transport</keyword>
<gene>
    <name evidence="7" type="ORF">PBT88_02445</name>
</gene>
<accession>A0ABY7NNC9</accession>
<evidence type="ECO:0000256" key="1">
    <source>
        <dbReference type="ARBA" id="ARBA00004370"/>
    </source>
</evidence>
<dbReference type="EMBL" id="CP115174">
    <property type="protein sequence ID" value="WBO23018.1"/>
    <property type="molecule type" value="Genomic_DNA"/>
</dbReference>
<keyword evidence="4" id="KW-0809">Transit peptide</keyword>
<dbReference type="InterPro" id="IPR038532">
    <property type="entry name" value="NDUFS4-like_sf"/>
</dbReference>
<keyword evidence="5" id="KW-0249">Electron transport</keyword>
<dbReference type="InterPro" id="IPR006885">
    <property type="entry name" value="NADH_UbQ_FeS_4_mit-like"/>
</dbReference>
<dbReference type="RefSeq" id="WP_270077655.1">
    <property type="nucleotide sequence ID" value="NZ_CP115174.1"/>
</dbReference>
<dbReference type="Pfam" id="PF04800">
    <property type="entry name" value="NDUS4"/>
    <property type="match status" value="1"/>
</dbReference>
<comment type="subcellular location">
    <subcellularLocation>
        <location evidence="1">Membrane</location>
    </subcellularLocation>
</comment>
<evidence type="ECO:0000313" key="8">
    <source>
        <dbReference type="Proteomes" id="UP001210865"/>
    </source>
</evidence>
<evidence type="ECO:0000313" key="7">
    <source>
        <dbReference type="EMBL" id="WBO23018.1"/>
    </source>
</evidence>
<protein>
    <submittedName>
        <fullName evidence="7">ETC complex I subunit</fullName>
    </submittedName>
</protein>
<keyword evidence="3" id="KW-0679">Respiratory chain</keyword>
<reference evidence="7 8" key="1">
    <citation type="submission" date="2022-12" db="EMBL/GenBank/DDBJ databases">
        <title>Sphingomonas abieness sp. nov., an endophytic bacterium isolated from Abies koreana.</title>
        <authorList>
            <person name="Jiang L."/>
            <person name="Lee J."/>
        </authorList>
    </citation>
    <scope>NUCLEOTIDE SEQUENCE [LARGE SCALE GENOMIC DNA]</scope>
    <source>
        <strain evidence="8">PAMB 00755</strain>
    </source>
</reference>
<sequence>MAARIFQRIKNSMQSGRAKVGTWTLEFEPAEAKKPDPLTGWAGSGDMPQQVHLTFPSLEAATAYAAQYGIPAHVVPGHDRSLKLQAYADNFAVGPIVPAGE</sequence>
<evidence type="ECO:0000256" key="3">
    <source>
        <dbReference type="ARBA" id="ARBA00022660"/>
    </source>
</evidence>
<name>A0ABY7NNC9_9SPHN</name>
<dbReference type="Proteomes" id="UP001210865">
    <property type="component" value="Chromosome"/>
</dbReference>
<evidence type="ECO:0000256" key="5">
    <source>
        <dbReference type="ARBA" id="ARBA00022982"/>
    </source>
</evidence>
<proteinExistence type="predicted"/>
<keyword evidence="6" id="KW-0472">Membrane</keyword>
<evidence type="ECO:0000256" key="4">
    <source>
        <dbReference type="ARBA" id="ARBA00022946"/>
    </source>
</evidence>
<dbReference type="PANTHER" id="PTHR12219:SF8">
    <property type="entry name" value="NADH DEHYDROGENASE [UBIQUINONE] IRON-SULFUR PROTEIN 4, MITOCHONDRIAL"/>
    <property type="match status" value="1"/>
</dbReference>
<dbReference type="Gene3D" id="3.30.160.190">
    <property type="entry name" value="atu1810 like domain"/>
    <property type="match status" value="1"/>
</dbReference>
<organism evidence="7 8">
    <name type="scientific">Sphingomonas abietis</name>
    <dbReference type="NCBI Taxonomy" id="3012344"/>
    <lineage>
        <taxon>Bacteria</taxon>
        <taxon>Pseudomonadati</taxon>
        <taxon>Pseudomonadota</taxon>
        <taxon>Alphaproteobacteria</taxon>
        <taxon>Sphingomonadales</taxon>
        <taxon>Sphingomonadaceae</taxon>
        <taxon>Sphingomonas</taxon>
    </lineage>
</organism>
<dbReference type="PANTHER" id="PTHR12219">
    <property type="entry name" value="NADH-UBIQUINONE OXIDOREDUCTASE"/>
    <property type="match status" value="1"/>
</dbReference>